<dbReference type="HOGENOM" id="CLU_260915_0_0_1"/>
<feature type="compositionally biased region" description="Polar residues" evidence="1">
    <location>
        <begin position="271"/>
        <end position="282"/>
    </location>
</feature>
<feature type="compositionally biased region" description="Low complexity" evidence="1">
    <location>
        <begin position="1272"/>
        <end position="1283"/>
    </location>
</feature>
<keyword evidence="3" id="KW-1185">Reference proteome</keyword>
<evidence type="ECO:0000256" key="1">
    <source>
        <dbReference type="SAM" id="MobiDB-lite"/>
    </source>
</evidence>
<feature type="compositionally biased region" description="Polar residues" evidence="1">
    <location>
        <begin position="1295"/>
        <end position="1308"/>
    </location>
</feature>
<feature type="compositionally biased region" description="Basic residues" evidence="1">
    <location>
        <begin position="122"/>
        <end position="131"/>
    </location>
</feature>
<feature type="compositionally biased region" description="Pro residues" evidence="1">
    <location>
        <begin position="1093"/>
        <end position="1108"/>
    </location>
</feature>
<sequence>MPSVPSISTATPRPARFSATSPVDSYYFHSPASSSSSLPTDLPWGSGAGESSPTSPSCDYSLSRPDSPDSRWSRATFVFQDPDLDLIQSAVGRIESDAGASAGRRRHARQPSVASSHVSASHSRRRSHSRKASQSQPQRISHVHAPSYSSILTLPSPSVPSSASALTLTPLDTSSSAPATDAHPLSAFPAANSNMSDQHQHQHRDLLDANIDDGDSHSHSSETESDNPAPRTPDEEVAVNIVSYGTRAVLANARTVRLRSPGGEDEGGGSLSNRGSVDSAGSVTGVVRAGYVTPRGKQQQEQERQRQQALAASRAQAKPFVLALPPPPVRQLSEPRNTMPSSSSLPSPSPSLSKSVAGSALLTGLETPPDTGSPSPSPTPYQRVRAKSIPPPLQSTSAYRLPPPTTALRSPPVIPEHASLPSSPLRTAKTAMMDKDRDGALSQIIAYLPPTPTSQSPPPPQTPQPLQSIQPHRQLRSIQSVHSLPSVSVSPPPRPAAPAAPVASTASVAPMASAAPVTRSAPTAPRVVSASPPPARAAAGARSSAGSIDGLSTRSTSSSAFDYLRDVTLELWIDQEGFRCIRPQFAFVRYASPRPTSSLSTTGASSAGTSDRRRNLRSMESHSTISSNMGAPFDALSTTTAATSVMTCHSDISNMSSATLNSESLMGVEGVAVFQTSGMNVYHFHHAAFDTPPVLRRLTVNREEKRDYLSRQANLLVRENGTYVLRGSEGRKDKKCRWEFSYAVSDRRKAGAASGIMHGEKAFTPLAFVCSPELLLAQHGKKVKLLQVMRKGITPKLSSSKLRPGTPSSLCSSSESPVAGMSTSSVVVPQEPHDVKLARSRSKSSLASPGKNFTRAPQVGSSMVNLNSGSTPAPAPVVVPPPLKSPLPASVTAPPAPRPPPSSSMPPPSSSPPPPAAHAPSAIGKTFDAIASSLKPRRPRTAPRLGSTPSPFGFGSGSAAQNTSTHRPSTRGRDPASSPPPRTVTTGAGINTSSYLNPTSNAGTNSVAFARSSEKRCNTSQGNAEASQARPRSHSFSIGRFQRPSTSDGCKIGGGSGWSFAGWLGGGARGHVSDPRTPPATTAFASASAPASAPTPPLGSPPLSPPPSASLFLSPKPSLMRKRPSTAQAQSAPRVPFYAIPDPDPSPPPTQGHVGSKIVTAAEIQEWLAAHPPPPLPAGAAGGGIVGVGMGAPEASKPGIPSSWKSGGPLGRVPGPSGLDGLGGLGVSGGLRPPVSQRPSTASVDGSRPTRWGASEPDLASAPARPSGLGRAASATVAAVAPLAPAPLPIHPRSRSYTLRSANTLGGL</sequence>
<proteinExistence type="predicted"/>
<dbReference type="EMBL" id="KL198031">
    <property type="protein sequence ID" value="KDQ15713.1"/>
    <property type="molecule type" value="Genomic_DNA"/>
</dbReference>
<feature type="region of interest" description="Disordered" evidence="1">
    <location>
        <begin position="517"/>
        <end position="555"/>
    </location>
</feature>
<feature type="compositionally biased region" description="Basic and acidic residues" evidence="1">
    <location>
        <begin position="198"/>
        <end position="207"/>
    </location>
</feature>
<dbReference type="Proteomes" id="UP000027195">
    <property type="component" value="Unassembled WGS sequence"/>
</dbReference>
<feature type="compositionally biased region" description="Low complexity" evidence="1">
    <location>
        <begin position="340"/>
        <end position="353"/>
    </location>
</feature>
<feature type="compositionally biased region" description="Low complexity" evidence="1">
    <location>
        <begin position="307"/>
        <end position="317"/>
    </location>
</feature>
<feature type="compositionally biased region" description="Low complexity" evidence="1">
    <location>
        <begin position="112"/>
        <end position="121"/>
    </location>
</feature>
<feature type="compositionally biased region" description="Gly residues" evidence="1">
    <location>
        <begin position="1218"/>
        <end position="1229"/>
    </location>
</feature>
<feature type="compositionally biased region" description="Gly residues" evidence="1">
    <location>
        <begin position="1051"/>
        <end position="1069"/>
    </location>
</feature>
<feature type="compositionally biased region" description="Polar residues" evidence="1">
    <location>
        <begin position="49"/>
        <end position="58"/>
    </location>
</feature>
<protein>
    <submittedName>
        <fullName evidence="2">Uncharacterized protein</fullName>
    </submittedName>
</protein>
<feature type="region of interest" description="Disordered" evidence="1">
    <location>
        <begin position="1192"/>
        <end position="1308"/>
    </location>
</feature>
<evidence type="ECO:0000313" key="2">
    <source>
        <dbReference type="EMBL" id="KDQ15713.1"/>
    </source>
</evidence>
<feature type="region of interest" description="Disordered" evidence="1">
    <location>
        <begin position="796"/>
        <end position="1154"/>
    </location>
</feature>
<reference evidence="3" key="1">
    <citation type="journal article" date="2014" name="Proc. Natl. Acad. Sci. U.S.A.">
        <title>Extensive sampling of basidiomycete genomes demonstrates inadequacy of the white-rot/brown-rot paradigm for wood decay fungi.</title>
        <authorList>
            <person name="Riley R."/>
            <person name="Salamov A.A."/>
            <person name="Brown D.W."/>
            <person name="Nagy L.G."/>
            <person name="Floudas D."/>
            <person name="Held B.W."/>
            <person name="Levasseur A."/>
            <person name="Lombard V."/>
            <person name="Morin E."/>
            <person name="Otillar R."/>
            <person name="Lindquist E.A."/>
            <person name="Sun H."/>
            <person name="LaButti K.M."/>
            <person name="Schmutz J."/>
            <person name="Jabbour D."/>
            <person name="Luo H."/>
            <person name="Baker S.E."/>
            <person name="Pisabarro A.G."/>
            <person name="Walton J.D."/>
            <person name="Blanchette R.A."/>
            <person name="Henrissat B."/>
            <person name="Martin F."/>
            <person name="Cullen D."/>
            <person name="Hibbett D.S."/>
            <person name="Grigoriev I.V."/>
        </authorList>
    </citation>
    <scope>NUCLEOTIDE SEQUENCE [LARGE SCALE GENOMIC DNA]</scope>
    <source>
        <strain evidence="3">FD-172 SS1</strain>
    </source>
</reference>
<feature type="compositionally biased region" description="Polar residues" evidence="1">
    <location>
        <begin position="983"/>
        <end position="1007"/>
    </location>
</feature>
<evidence type="ECO:0000313" key="3">
    <source>
        <dbReference type="Proteomes" id="UP000027195"/>
    </source>
</evidence>
<feature type="region of interest" description="Disordered" evidence="1">
    <location>
        <begin position="170"/>
        <end position="234"/>
    </location>
</feature>
<feature type="compositionally biased region" description="Low complexity" evidence="1">
    <location>
        <begin position="517"/>
        <end position="547"/>
    </location>
</feature>
<feature type="compositionally biased region" description="Basic and acidic residues" evidence="1">
    <location>
        <begin position="610"/>
        <end position="620"/>
    </location>
</feature>
<feature type="compositionally biased region" description="Pro residues" evidence="1">
    <location>
        <begin position="894"/>
        <end position="917"/>
    </location>
</feature>
<feature type="region of interest" description="Disordered" evidence="1">
    <location>
        <begin position="97"/>
        <end position="141"/>
    </location>
</feature>
<organism evidence="2 3">
    <name type="scientific">Botryobasidium botryosum (strain FD-172 SS1)</name>
    <dbReference type="NCBI Taxonomy" id="930990"/>
    <lineage>
        <taxon>Eukaryota</taxon>
        <taxon>Fungi</taxon>
        <taxon>Dikarya</taxon>
        <taxon>Basidiomycota</taxon>
        <taxon>Agaricomycotina</taxon>
        <taxon>Agaricomycetes</taxon>
        <taxon>Cantharellales</taxon>
        <taxon>Botryobasidiaceae</taxon>
        <taxon>Botryobasidium</taxon>
    </lineage>
</organism>
<feature type="compositionally biased region" description="Low complexity" evidence="1">
    <location>
        <begin position="1109"/>
        <end position="1118"/>
    </location>
</feature>
<dbReference type="OrthoDB" id="3269398at2759"/>
<feature type="compositionally biased region" description="Polar residues" evidence="1">
    <location>
        <begin position="859"/>
        <end position="871"/>
    </location>
</feature>
<feature type="compositionally biased region" description="Pro residues" evidence="1">
    <location>
        <begin position="873"/>
        <end position="885"/>
    </location>
</feature>
<dbReference type="InParanoid" id="A0A067MIW2"/>
<accession>A0A067MIW2</accession>
<gene>
    <name evidence="2" type="ORF">BOTBODRAFT_173788</name>
</gene>
<feature type="compositionally biased region" description="Low complexity" evidence="1">
    <location>
        <begin position="1079"/>
        <end position="1092"/>
    </location>
</feature>
<feature type="region of interest" description="Disordered" evidence="1">
    <location>
        <begin position="594"/>
        <end position="629"/>
    </location>
</feature>
<feature type="region of interest" description="Disordered" evidence="1">
    <location>
        <begin position="259"/>
        <end position="475"/>
    </location>
</feature>
<feature type="region of interest" description="Disordered" evidence="1">
    <location>
        <begin position="28"/>
        <end position="74"/>
    </location>
</feature>
<feature type="compositionally biased region" description="Low complexity" evidence="1">
    <location>
        <begin position="596"/>
        <end position="609"/>
    </location>
</feature>
<feature type="compositionally biased region" description="Pro residues" evidence="1">
    <location>
        <begin position="449"/>
        <end position="463"/>
    </location>
</feature>
<name>A0A067MIW2_BOTB1</name>